<proteinExistence type="predicted"/>
<organism evidence="1 2">
    <name type="scientific">Paraburkholderia sprentiae WSM5005</name>
    <dbReference type="NCBI Taxonomy" id="754502"/>
    <lineage>
        <taxon>Bacteria</taxon>
        <taxon>Pseudomonadati</taxon>
        <taxon>Pseudomonadota</taxon>
        <taxon>Betaproteobacteria</taxon>
        <taxon>Burkholderiales</taxon>
        <taxon>Burkholderiaceae</taxon>
        <taxon>Paraburkholderia</taxon>
    </lineage>
</organism>
<dbReference type="AlphaFoldDB" id="A0A1I9YQS7"/>
<evidence type="ECO:0000313" key="1">
    <source>
        <dbReference type="EMBL" id="APA88547.1"/>
    </source>
</evidence>
<accession>A0A1I9YQS7</accession>
<dbReference type="Proteomes" id="UP000179860">
    <property type="component" value="Chromosome 2"/>
</dbReference>
<dbReference type="RefSeq" id="WP_027196040.1">
    <property type="nucleotide sequence ID" value="NZ_CP017562.2"/>
</dbReference>
<name>A0A1I9YQS7_9BURK</name>
<dbReference type="KEGG" id="pspw:BJG93_24705"/>
<dbReference type="EMBL" id="CP017562">
    <property type="protein sequence ID" value="APA88547.1"/>
    <property type="molecule type" value="Genomic_DNA"/>
</dbReference>
<keyword evidence="2" id="KW-1185">Reference proteome</keyword>
<reference evidence="1" key="2">
    <citation type="submission" date="2021-06" db="EMBL/GenBank/DDBJ databases">
        <authorList>
            <person name="Rogers T.H."/>
            <person name="Ramsay J.P."/>
            <person name="Wang P."/>
            <person name="Terpolilli J."/>
        </authorList>
    </citation>
    <scope>NUCLEOTIDE SEQUENCE [LARGE SCALE GENOMIC DNA]</scope>
    <source>
        <strain evidence="1">WSM5005</strain>
    </source>
</reference>
<evidence type="ECO:0000313" key="2">
    <source>
        <dbReference type="Proteomes" id="UP000179860"/>
    </source>
</evidence>
<reference evidence="1" key="1">
    <citation type="submission" date="2016-09" db="EMBL/GenBank/DDBJ databases">
        <title>The Complete Genome of Burkholderia sprentiae wsm5005.</title>
        <authorList>
            <person name="De Meyer S."/>
            <person name="Wang P."/>
            <person name="Terpolilli J."/>
        </authorList>
    </citation>
    <scope>NUCLEOTIDE SEQUENCE [LARGE SCALE GENOMIC DNA]</scope>
    <source>
        <strain evidence="1">WSM5005</strain>
    </source>
</reference>
<sequence>MEPVLRISAAVLQTDDLTGLLPDALSSLRARYAGPPMDALTVVVNRCCDGVEATPDEHRAAMERADKVGKRKEVLQLLEKIAAERRKWHREGVPQRVNRWHQA</sequence>
<dbReference type="OrthoDB" id="9941245at2"/>
<gene>
    <name evidence="1" type="ORF">BJG93_24705</name>
</gene>
<protein>
    <submittedName>
        <fullName evidence="1">Uncharacterized protein</fullName>
    </submittedName>
</protein>